<dbReference type="SUPFAM" id="SSF51905">
    <property type="entry name" value="FAD/NAD(P)-binding domain"/>
    <property type="match status" value="1"/>
</dbReference>
<evidence type="ECO:0000259" key="2">
    <source>
        <dbReference type="Pfam" id="PF01266"/>
    </source>
</evidence>
<keyword evidence="1" id="KW-0560">Oxidoreductase</keyword>
<dbReference type="EMBL" id="CP049074">
    <property type="protein sequence ID" value="QKR00413.1"/>
    <property type="molecule type" value="Genomic_DNA"/>
</dbReference>
<evidence type="ECO:0000313" key="3">
    <source>
        <dbReference type="EMBL" id="QKR00413.1"/>
    </source>
</evidence>
<dbReference type="GeneID" id="55641987"/>
<keyword evidence="4" id="KW-1185">Reference proteome</keyword>
<dbReference type="InterPro" id="IPR036188">
    <property type="entry name" value="FAD/NAD-bd_sf"/>
</dbReference>
<protein>
    <submittedName>
        <fullName evidence="3">FAD-binding oxidoreductase</fullName>
    </submittedName>
</protein>
<dbReference type="KEGG" id="mten:GWK48_08545"/>
<gene>
    <name evidence="3" type="ORF">GWK48_08545</name>
</gene>
<dbReference type="PANTHER" id="PTHR13847:SF289">
    <property type="entry name" value="GLYCINE OXIDASE"/>
    <property type="match status" value="1"/>
</dbReference>
<accession>A0A6N0NX16</accession>
<proteinExistence type="predicted"/>
<dbReference type="GO" id="GO:0005737">
    <property type="term" value="C:cytoplasm"/>
    <property type="evidence" value="ECO:0007669"/>
    <property type="project" value="TreeGrafter"/>
</dbReference>
<dbReference type="Gene3D" id="3.50.50.60">
    <property type="entry name" value="FAD/NAD(P)-binding domain"/>
    <property type="match status" value="1"/>
</dbReference>
<dbReference type="GO" id="GO:0016491">
    <property type="term" value="F:oxidoreductase activity"/>
    <property type="evidence" value="ECO:0007669"/>
    <property type="project" value="UniProtKB-KW"/>
</dbReference>
<dbReference type="Pfam" id="PF01266">
    <property type="entry name" value="DAO"/>
    <property type="match status" value="1"/>
</dbReference>
<dbReference type="Proteomes" id="UP000509301">
    <property type="component" value="Chromosome"/>
</dbReference>
<dbReference type="Gene3D" id="3.30.9.10">
    <property type="entry name" value="D-Amino Acid Oxidase, subunit A, domain 2"/>
    <property type="match status" value="1"/>
</dbReference>
<feature type="domain" description="FAD dependent oxidoreductase" evidence="2">
    <location>
        <begin position="4"/>
        <end position="287"/>
    </location>
</feature>
<organism evidence="3 4">
    <name type="scientific">Metallosphaera tengchongensis</name>
    <dbReference type="NCBI Taxonomy" id="1532350"/>
    <lineage>
        <taxon>Archaea</taxon>
        <taxon>Thermoproteota</taxon>
        <taxon>Thermoprotei</taxon>
        <taxon>Sulfolobales</taxon>
        <taxon>Sulfolobaceae</taxon>
        <taxon>Metallosphaera</taxon>
    </lineage>
</organism>
<evidence type="ECO:0000313" key="4">
    <source>
        <dbReference type="Proteomes" id="UP000509301"/>
    </source>
</evidence>
<dbReference type="RefSeq" id="WP_174631377.1">
    <property type="nucleotide sequence ID" value="NZ_CP049074.1"/>
</dbReference>
<dbReference type="AlphaFoldDB" id="A0A6N0NX16"/>
<evidence type="ECO:0000256" key="1">
    <source>
        <dbReference type="ARBA" id="ARBA00023002"/>
    </source>
</evidence>
<reference evidence="3 4" key="1">
    <citation type="submission" date="2020-02" db="EMBL/GenBank/DDBJ databases">
        <title>Comparative genome analysis reveals the metabolism and evolution of the thermophilic archaeal genus Metallosphaera.</title>
        <authorList>
            <person name="Jiang C."/>
        </authorList>
    </citation>
    <scope>NUCLEOTIDE SEQUENCE [LARGE SCALE GENOMIC DNA]</scope>
    <source>
        <strain evidence="3 4">Ric-A</strain>
    </source>
</reference>
<dbReference type="OrthoDB" id="34620at2157"/>
<name>A0A6N0NX16_9CREN</name>
<dbReference type="InterPro" id="IPR006076">
    <property type="entry name" value="FAD-dep_OxRdtase"/>
</dbReference>
<dbReference type="PANTHER" id="PTHR13847">
    <property type="entry name" value="SARCOSINE DEHYDROGENASE-RELATED"/>
    <property type="match status" value="1"/>
</dbReference>
<sequence>MNRLVIFGGGITGLLTARYLQDAIVMDSEGRPRNSLASLWNVMPGLCGDLEDQCRESMMEYMKLCDELGVEYKELNLLRVPPRGNKVLSPNETRELEPKLHQESEDLGKVLHVNGEKLLSKLSTKVVKAELKSVELEKNRVTKAVTDIGEVQAEQYVFALGYDRMKLLKSLVDVKPYKGHVIKTPPLGMKNVLLLEDRLGVEGFGYTLLNGDSYPSEEEKIDKGQVEKTLEVFSRYLGLKVNPVEVRVGFRAVSGDGKPVITRLENAIVVTGYRFGWALAPVLAKKVKSMLR</sequence>